<keyword evidence="1" id="KW-0304">Gas vesicle</keyword>
<sequence>MTDPRYVYAVCRPWDTPLQAELGGVAGAPPKRLRHGPLVAVVSVVPARDFAPGPLRDRLADPAWRDALTRAHEAVVAALTTVTTPLPLRPATVFPDDSAVRVMLEEGGERLQEALTALDGHVEWGVTVTGATPSGSAGDSGEGLGRRLHTDLSAMAARSRSLAPGDSEVPRAAPATRGGEPSGTGLPSGGGEPFGGGEPVLLNAAYLVHRSLSEEFVEHVERFRERCPGAVVSLSGPWAPYSFTPAPYGSG</sequence>
<feature type="region of interest" description="Disordered" evidence="4">
    <location>
        <begin position="158"/>
        <end position="195"/>
    </location>
</feature>
<dbReference type="Proteomes" id="UP000186455">
    <property type="component" value="Unassembled WGS sequence"/>
</dbReference>
<comment type="caution">
    <text evidence="5">The sequence shown here is derived from an EMBL/GenBank/DDBJ whole genome shotgun (WGS) entry which is preliminary data.</text>
</comment>
<dbReference type="GO" id="GO:0031412">
    <property type="term" value="P:gas vesicle organization"/>
    <property type="evidence" value="ECO:0007669"/>
    <property type="project" value="InterPro"/>
</dbReference>
<proteinExistence type="inferred from homology"/>
<dbReference type="Pfam" id="PF06386">
    <property type="entry name" value="GvpL_GvpF"/>
    <property type="match status" value="2"/>
</dbReference>
<keyword evidence="6" id="KW-1185">Reference proteome</keyword>
<evidence type="ECO:0000256" key="3">
    <source>
        <dbReference type="ARBA" id="ARBA00035643"/>
    </source>
</evidence>
<evidence type="ECO:0000256" key="1">
    <source>
        <dbReference type="ARBA" id="ARBA00022987"/>
    </source>
</evidence>
<gene>
    <name evidence="5" type="ORF">AB852_19715</name>
</gene>
<evidence type="ECO:0000313" key="5">
    <source>
        <dbReference type="EMBL" id="OKH93668.1"/>
    </source>
</evidence>
<evidence type="ECO:0000256" key="4">
    <source>
        <dbReference type="SAM" id="MobiDB-lite"/>
    </source>
</evidence>
<accession>A0A1Q4V748</accession>
<organism evidence="5 6">
    <name type="scientific">Streptomyces uncialis</name>
    <dbReference type="NCBI Taxonomy" id="1048205"/>
    <lineage>
        <taxon>Bacteria</taxon>
        <taxon>Bacillati</taxon>
        <taxon>Actinomycetota</taxon>
        <taxon>Actinomycetes</taxon>
        <taxon>Kitasatosporales</taxon>
        <taxon>Streptomycetaceae</taxon>
        <taxon>Streptomyces</taxon>
    </lineage>
</organism>
<dbReference type="PANTHER" id="PTHR36852:SF1">
    <property type="entry name" value="PROTEIN GVPL 2"/>
    <property type="match status" value="1"/>
</dbReference>
<dbReference type="GO" id="GO:0031411">
    <property type="term" value="C:gas vesicle"/>
    <property type="evidence" value="ECO:0007669"/>
    <property type="project" value="UniProtKB-SubCell"/>
</dbReference>
<dbReference type="STRING" id="1048205.AB852_19715"/>
<dbReference type="EMBL" id="LFBV01000004">
    <property type="protein sequence ID" value="OKH93668.1"/>
    <property type="molecule type" value="Genomic_DNA"/>
</dbReference>
<evidence type="ECO:0008006" key="7">
    <source>
        <dbReference type="Google" id="ProtNLM"/>
    </source>
</evidence>
<reference evidence="5 6" key="1">
    <citation type="submission" date="2015-06" db="EMBL/GenBank/DDBJ databases">
        <title>Cloning and characterization of the uncialamcin biosynthetic gene cluster.</title>
        <authorList>
            <person name="Yan X."/>
            <person name="Huang T."/>
            <person name="Ge H."/>
            <person name="Shen B."/>
        </authorList>
    </citation>
    <scope>NUCLEOTIDE SEQUENCE [LARGE SCALE GENOMIC DNA]</scope>
    <source>
        <strain evidence="5 6">DCA2648</strain>
    </source>
</reference>
<dbReference type="InterPro" id="IPR009430">
    <property type="entry name" value="GvpL/GvpF"/>
</dbReference>
<dbReference type="RefSeq" id="WP_073790279.1">
    <property type="nucleotide sequence ID" value="NZ_LFBV01000004.1"/>
</dbReference>
<evidence type="ECO:0000313" key="6">
    <source>
        <dbReference type="Proteomes" id="UP000186455"/>
    </source>
</evidence>
<dbReference type="AlphaFoldDB" id="A0A1Q4V748"/>
<feature type="compositionally biased region" description="Gly residues" evidence="4">
    <location>
        <begin position="180"/>
        <end position="195"/>
    </location>
</feature>
<evidence type="ECO:0000256" key="2">
    <source>
        <dbReference type="ARBA" id="ARBA00035108"/>
    </source>
</evidence>
<comment type="similarity">
    <text evidence="3">Belongs to the gas vesicle GvpF/GvpL family.</text>
</comment>
<name>A0A1Q4V748_9ACTN</name>
<protein>
    <recommendedName>
        <fullName evidence="7">Gas vesicle protein</fullName>
    </recommendedName>
</protein>
<dbReference type="PANTHER" id="PTHR36852">
    <property type="entry name" value="PROTEIN GVPL 2"/>
    <property type="match status" value="1"/>
</dbReference>
<comment type="subcellular location">
    <subcellularLocation>
        <location evidence="2">Gas vesicle</location>
    </subcellularLocation>
</comment>